<reference evidence="2 3" key="1">
    <citation type="submission" date="2015-12" db="EMBL/GenBank/DDBJ databases">
        <title>The genome of Folsomia candida.</title>
        <authorList>
            <person name="Faddeeva A."/>
            <person name="Derks M.F."/>
            <person name="Anvar Y."/>
            <person name="Smit S."/>
            <person name="Van Straalen N."/>
            <person name="Roelofs D."/>
        </authorList>
    </citation>
    <scope>NUCLEOTIDE SEQUENCE [LARGE SCALE GENOMIC DNA]</scope>
    <source>
        <strain evidence="2 3">VU population</strain>
        <tissue evidence="2">Whole body</tissue>
    </source>
</reference>
<comment type="caution">
    <text evidence="2">The sequence shown here is derived from an EMBL/GenBank/DDBJ whole genome shotgun (WGS) entry which is preliminary data.</text>
</comment>
<accession>A0A226DKL6</accession>
<evidence type="ECO:0000313" key="2">
    <source>
        <dbReference type="EMBL" id="OXA45739.1"/>
    </source>
</evidence>
<evidence type="ECO:0000313" key="3">
    <source>
        <dbReference type="Proteomes" id="UP000198287"/>
    </source>
</evidence>
<feature type="signal peptide" evidence="1">
    <location>
        <begin position="1"/>
        <end position="27"/>
    </location>
</feature>
<organism evidence="2 3">
    <name type="scientific">Folsomia candida</name>
    <name type="common">Springtail</name>
    <dbReference type="NCBI Taxonomy" id="158441"/>
    <lineage>
        <taxon>Eukaryota</taxon>
        <taxon>Metazoa</taxon>
        <taxon>Ecdysozoa</taxon>
        <taxon>Arthropoda</taxon>
        <taxon>Hexapoda</taxon>
        <taxon>Collembola</taxon>
        <taxon>Entomobryomorpha</taxon>
        <taxon>Isotomoidea</taxon>
        <taxon>Isotomidae</taxon>
        <taxon>Proisotominae</taxon>
        <taxon>Folsomia</taxon>
    </lineage>
</organism>
<keyword evidence="1" id="KW-0732">Signal</keyword>
<sequence length="128" mass="14283">MKDTFGTQLFVATIFVLAAFLLPNVAPYPLQDPNEASLVHLQPNAEVEIGKEPSYVPQSNIDARMRLYLLSWLQNVGALQNIPNDYRTKAKRTCRLNAGLSHSCDYKDTLDAIHEGMYLGSDMTPGKK</sequence>
<dbReference type="OrthoDB" id="8250712at2759"/>
<evidence type="ECO:0000256" key="1">
    <source>
        <dbReference type="SAM" id="SignalP"/>
    </source>
</evidence>
<feature type="chain" id="PRO_5012081786" evidence="1">
    <location>
        <begin position="28"/>
        <end position="128"/>
    </location>
</feature>
<dbReference type="Proteomes" id="UP000198287">
    <property type="component" value="Unassembled WGS sequence"/>
</dbReference>
<proteinExistence type="predicted"/>
<dbReference type="EMBL" id="LNIX01000017">
    <property type="protein sequence ID" value="OXA45739.1"/>
    <property type="molecule type" value="Genomic_DNA"/>
</dbReference>
<keyword evidence="3" id="KW-1185">Reference proteome</keyword>
<dbReference type="AlphaFoldDB" id="A0A226DKL6"/>
<gene>
    <name evidence="2" type="ORF">Fcan01_19749</name>
</gene>
<protein>
    <submittedName>
        <fullName evidence="2">Uncharacterized protein</fullName>
    </submittedName>
</protein>
<name>A0A226DKL6_FOLCA</name>